<name>A0A0F9RQX0_9ZZZZ</name>
<evidence type="ECO:0000256" key="2">
    <source>
        <dbReference type="SAM" id="MobiDB-lite"/>
    </source>
</evidence>
<dbReference type="EMBL" id="LAZR01000819">
    <property type="protein sequence ID" value="KKN57084.1"/>
    <property type="molecule type" value="Genomic_DNA"/>
</dbReference>
<comment type="caution">
    <text evidence="3">The sequence shown here is derived from an EMBL/GenBank/DDBJ whole genome shotgun (WGS) entry which is preliminary data.</text>
</comment>
<protein>
    <submittedName>
        <fullName evidence="3">Uncharacterized protein</fullName>
    </submittedName>
</protein>
<sequence>MPISEEAQAEELNNPKTEAQDFQPIRMLQDSIAANYGDSDIGAASASLRYARSKETGGTAASRSYDAGISLVASLIVSLMQKVDDMTQEMRSLKEAVFSIERAISVEESGDEDESAIEVTREEAKEMVVALFHEKGQLGYSEIMSTLRLDLELIVEICAELEADGKIEGVD</sequence>
<keyword evidence="1" id="KW-0175">Coiled coil</keyword>
<accession>A0A0F9RQX0</accession>
<feature type="region of interest" description="Disordered" evidence="2">
    <location>
        <begin position="1"/>
        <end position="21"/>
    </location>
</feature>
<evidence type="ECO:0000313" key="3">
    <source>
        <dbReference type="EMBL" id="KKN57084.1"/>
    </source>
</evidence>
<feature type="coiled-coil region" evidence="1">
    <location>
        <begin position="76"/>
        <end position="103"/>
    </location>
</feature>
<organism evidence="3">
    <name type="scientific">marine sediment metagenome</name>
    <dbReference type="NCBI Taxonomy" id="412755"/>
    <lineage>
        <taxon>unclassified sequences</taxon>
        <taxon>metagenomes</taxon>
        <taxon>ecological metagenomes</taxon>
    </lineage>
</organism>
<gene>
    <name evidence="3" type="ORF">LCGC14_0565560</name>
</gene>
<dbReference type="AlphaFoldDB" id="A0A0F9RQX0"/>
<proteinExistence type="predicted"/>
<reference evidence="3" key="1">
    <citation type="journal article" date="2015" name="Nature">
        <title>Complex archaea that bridge the gap between prokaryotes and eukaryotes.</title>
        <authorList>
            <person name="Spang A."/>
            <person name="Saw J.H."/>
            <person name="Jorgensen S.L."/>
            <person name="Zaremba-Niedzwiedzka K."/>
            <person name="Martijn J."/>
            <person name="Lind A.E."/>
            <person name="van Eijk R."/>
            <person name="Schleper C."/>
            <person name="Guy L."/>
            <person name="Ettema T.J."/>
        </authorList>
    </citation>
    <scope>NUCLEOTIDE SEQUENCE</scope>
</reference>
<evidence type="ECO:0000256" key="1">
    <source>
        <dbReference type="SAM" id="Coils"/>
    </source>
</evidence>